<keyword evidence="1" id="KW-0472">Membrane</keyword>
<feature type="transmembrane region" description="Helical" evidence="1">
    <location>
        <begin position="314"/>
        <end position="338"/>
    </location>
</feature>
<accession>A0ABU5I026</accession>
<feature type="transmembrane region" description="Helical" evidence="1">
    <location>
        <begin position="205"/>
        <end position="224"/>
    </location>
</feature>
<dbReference type="EMBL" id="JAXLPB010000002">
    <property type="protein sequence ID" value="MDY8108733.1"/>
    <property type="molecule type" value="Genomic_DNA"/>
</dbReference>
<feature type="transmembrane region" description="Helical" evidence="1">
    <location>
        <begin position="390"/>
        <end position="406"/>
    </location>
</feature>
<keyword evidence="1" id="KW-0812">Transmembrane</keyword>
<dbReference type="PANTHER" id="PTHR35342">
    <property type="entry name" value="TRICARBOXYLIC TRANSPORT PROTEIN"/>
    <property type="match status" value="1"/>
</dbReference>
<keyword evidence="1" id="KW-1133">Transmembrane helix</keyword>
<evidence type="ECO:0000256" key="1">
    <source>
        <dbReference type="SAM" id="Phobius"/>
    </source>
</evidence>
<dbReference type="RefSeq" id="WP_322186206.1">
    <property type="nucleotide sequence ID" value="NZ_JAXLPB010000002.1"/>
</dbReference>
<reference evidence="3 4" key="1">
    <citation type="submission" date="2023-12" db="EMBL/GenBank/DDBJ databases">
        <title>Description of Novel Strain Fulvimarina sp. 2208YS6-2-32 isolated from Uroteuthis (Photololigo) edulis.</title>
        <authorList>
            <person name="Park J.-S."/>
        </authorList>
    </citation>
    <scope>NUCLEOTIDE SEQUENCE [LARGE SCALE GENOMIC DNA]</scope>
    <source>
        <strain evidence="3 4">2208YS6-2-32</strain>
    </source>
</reference>
<protein>
    <submittedName>
        <fullName evidence="3">Tripartite tricarboxylate transporter permease</fullName>
    </submittedName>
</protein>
<sequence length="507" mass="53541">MFDFLPLLLNAFSELFDFQSLGLAAIACFGGLVIGALPGLTATMGLALLTTMTIRMDANDAILVLICTYVLAIYGGSRSAILLNIPGTPSSAATALDGYALAQQGRAGEAMGMATVGSAAGTLLGLVLLAVITPPLGEFALSFGAYEFAWLAFAGVMLSGGLSGTDPVKGWIAGILGLLVAMVGRESSYGYERFTFGITEMSGGIELLPAMVGAFGFAEVLYVMRRKANASINDSSGRILPRLSEFLAMRWVIVRSSLLGTFTGLLPGVGEDIGAWTSYALAKRTSKHPELYGKGSVEGLTAAETGNNASVPGAIIPVLTLGIPGSGVAAVLMAALIIHGAQPGPLMMTTSPQLVYDIIAMLVIATFGILILGLGLTRVMILILRVKETWLMPVIAVLCLIGPYAIQSRVFDIWVVVFFGVFGFFLRLKNYPMAPLVLGIVLGGILDRNLRRAFTLADGDFTPFFTRPISAVLATIVFLMVLGQIPPVRRFFSRQYSRLAGKAETKA</sequence>
<feature type="transmembrane region" description="Helical" evidence="1">
    <location>
        <begin position="61"/>
        <end position="81"/>
    </location>
</feature>
<dbReference type="PANTHER" id="PTHR35342:SF5">
    <property type="entry name" value="TRICARBOXYLIC TRANSPORT PROTEIN"/>
    <property type="match status" value="1"/>
</dbReference>
<gene>
    <name evidence="3" type="ORF">U0C82_06170</name>
</gene>
<feature type="transmembrane region" description="Helical" evidence="1">
    <location>
        <begin position="469"/>
        <end position="488"/>
    </location>
</feature>
<dbReference type="Pfam" id="PF01970">
    <property type="entry name" value="TctA"/>
    <property type="match status" value="1"/>
</dbReference>
<feature type="transmembrane region" description="Helical" evidence="1">
    <location>
        <begin position="110"/>
        <end position="132"/>
    </location>
</feature>
<feature type="transmembrane region" description="Helical" evidence="1">
    <location>
        <begin position="359"/>
        <end position="384"/>
    </location>
</feature>
<feature type="transmembrane region" description="Helical" evidence="1">
    <location>
        <begin position="139"/>
        <end position="162"/>
    </location>
</feature>
<dbReference type="InterPro" id="IPR002823">
    <property type="entry name" value="DUF112_TM"/>
</dbReference>
<keyword evidence="4" id="KW-1185">Reference proteome</keyword>
<proteinExistence type="predicted"/>
<feature type="transmembrane region" description="Helical" evidence="1">
    <location>
        <begin position="411"/>
        <end position="428"/>
    </location>
</feature>
<dbReference type="Proteomes" id="UP001294412">
    <property type="component" value="Unassembled WGS sequence"/>
</dbReference>
<evidence type="ECO:0000259" key="2">
    <source>
        <dbReference type="Pfam" id="PF01970"/>
    </source>
</evidence>
<feature type="transmembrane region" description="Helical" evidence="1">
    <location>
        <begin position="20"/>
        <end position="49"/>
    </location>
</feature>
<evidence type="ECO:0000313" key="4">
    <source>
        <dbReference type="Proteomes" id="UP001294412"/>
    </source>
</evidence>
<feature type="domain" description="DUF112" evidence="2">
    <location>
        <begin position="21"/>
        <end position="438"/>
    </location>
</feature>
<name>A0ABU5I026_9HYPH</name>
<organism evidence="3 4">
    <name type="scientific">Fulvimarina uroteuthidis</name>
    <dbReference type="NCBI Taxonomy" id="3098149"/>
    <lineage>
        <taxon>Bacteria</taxon>
        <taxon>Pseudomonadati</taxon>
        <taxon>Pseudomonadota</taxon>
        <taxon>Alphaproteobacteria</taxon>
        <taxon>Hyphomicrobiales</taxon>
        <taxon>Aurantimonadaceae</taxon>
        <taxon>Fulvimarina</taxon>
    </lineage>
</organism>
<evidence type="ECO:0000313" key="3">
    <source>
        <dbReference type="EMBL" id="MDY8108733.1"/>
    </source>
</evidence>
<comment type="caution">
    <text evidence="3">The sequence shown here is derived from an EMBL/GenBank/DDBJ whole genome shotgun (WGS) entry which is preliminary data.</text>
</comment>